<evidence type="ECO:0000256" key="7">
    <source>
        <dbReference type="PROSITE-ProRule" id="PRU01360"/>
    </source>
</evidence>
<dbReference type="NCBIfam" id="TIGR04057">
    <property type="entry name" value="SusC_RagA_signa"/>
    <property type="match status" value="1"/>
</dbReference>
<evidence type="ECO:0000256" key="3">
    <source>
        <dbReference type="ARBA" id="ARBA00022452"/>
    </source>
</evidence>
<feature type="domain" description="TonB-dependent receptor plug" evidence="8">
    <location>
        <begin position="208"/>
        <end position="315"/>
    </location>
</feature>
<evidence type="ECO:0000259" key="8">
    <source>
        <dbReference type="Pfam" id="PF07715"/>
    </source>
</evidence>
<dbReference type="InterPro" id="IPR012910">
    <property type="entry name" value="Plug_dom"/>
</dbReference>
<evidence type="ECO:0000256" key="5">
    <source>
        <dbReference type="ARBA" id="ARBA00023136"/>
    </source>
</evidence>
<dbReference type="GO" id="GO:0009279">
    <property type="term" value="C:cell outer membrane"/>
    <property type="evidence" value="ECO:0007669"/>
    <property type="project" value="UniProtKB-SubCell"/>
</dbReference>
<keyword evidence="4 7" id="KW-0812">Transmembrane</keyword>
<dbReference type="SUPFAM" id="SSF56935">
    <property type="entry name" value="Porins"/>
    <property type="match status" value="1"/>
</dbReference>
<dbReference type="Proteomes" id="UP000321362">
    <property type="component" value="Chromosome"/>
</dbReference>
<dbReference type="InterPro" id="IPR008969">
    <property type="entry name" value="CarboxyPept-like_regulatory"/>
</dbReference>
<dbReference type="InterPro" id="IPR036942">
    <property type="entry name" value="Beta-barrel_TonB_sf"/>
</dbReference>
<comment type="subcellular location">
    <subcellularLocation>
        <location evidence="1 7">Cell outer membrane</location>
        <topology evidence="1 7">Multi-pass membrane protein</topology>
    </subcellularLocation>
</comment>
<protein>
    <submittedName>
        <fullName evidence="9">TonB-dependent receptor</fullName>
    </submittedName>
</protein>
<evidence type="ECO:0000256" key="2">
    <source>
        <dbReference type="ARBA" id="ARBA00022448"/>
    </source>
</evidence>
<dbReference type="InterPro" id="IPR037066">
    <property type="entry name" value="Plug_dom_sf"/>
</dbReference>
<evidence type="ECO:0000256" key="4">
    <source>
        <dbReference type="ARBA" id="ARBA00022692"/>
    </source>
</evidence>
<dbReference type="Pfam" id="PF13715">
    <property type="entry name" value="CarbopepD_reg_2"/>
    <property type="match status" value="1"/>
</dbReference>
<dbReference type="InterPro" id="IPR023997">
    <property type="entry name" value="TonB-dep_OMP_SusC/RagA_CS"/>
</dbReference>
<comment type="similarity">
    <text evidence="7">Belongs to the TonB-dependent receptor family.</text>
</comment>
<sequence length="1112" mass="122365">MVVISGTQLLWANNSSGQILEKTRIDIAADNKSLKSILKDIEGKTDIRFTYNESLIKQYQHLSISESSQSVALILKNIFGNTDLSYIEKKNKVIIVERRKPEPLLLDGTENEAATITVKGKVSDDKGESLPGVSVRVKGTTVGATTNTSGDYLVRLVDTTGAILVFSYIGFETREVPVSGRSVINVSLAASSSSLKEVIVVSYGTQSKREVTGAISQLNTSEVKDLPVANIGQKLQGKFAGVQINQNDGQPGVEMSFRIRGAASIGAGNNPLIVIDGFPTESGLQALSPDEVESITVLKDASASSLYGSRAANGVILVTTKQAKNGKQNIEFSTYNGVQTVSKRGRPDLMNAPEFAEFKKEYYEDAAKYEGYTGGVPAQYQNPSQYKPTDGTNWFDVLLRNARTQNYNLSLSTGTANLKSLVNLNYNRQDGVMLNQWAERVTARSNNIYTASSRLTLGLNLGVTYRNQNITPNLGQGRNIIQVAYLTDPTLNYKNADGTYPIGFAPPGMFQTPNYYNVLNQTVNLYKRLSLIGNAYATVKLTDDLKYKISINVNGENGINRGFSPSTIRGGVQPATSASAYYNTNNFLSWLAENTLTYTKSINNKHNIEAFVGYTAQKTSYENSGISATDFPDDNIQWLNVAATKTANPGVDAYDFTILSYIGRLNYNYENKYLLSLAFRRDGSSRFGTNTKYGNFPSVSVGWVVSDEDFMKSFKNIDLLKLRGSYGKVGNNNIGNYTYLSGVDQRNYVFNNQVTSGSSLNGIGNNNLTWETTAGYDIGLDLGLFGNRVLLTYDYYWKKTDGLLYQIDIPSQSGFNSVTSNIGRFDFWGHEISIETKNAVGKIKWNTTFNISFDRNIVKQLGTSNAPIGGYQEYWDDNRTAVGHPIGLFYGYINTGVYMTQHEFDTQPHDAAATVGSARFADVSGPDGKPDGIIDYHDRTWIGNPNPKFSYGMTNSFGYRNFDASIVVAGTVGNDIADDAFQSTENLDGVFNVRKGVANRWRSEANPGDGIYPRTKSGTTVDFRNFTTRQVFSGTYLMAKNITVGYTFPIKHNSVIRSARIYFSAQNAFTFTKYPGMNPEISLYGLDGLHQGRDFTAFPIAKTYSVGANLNF</sequence>
<name>A0A5B8WFH1_9SPHI</name>
<dbReference type="AlphaFoldDB" id="A0A5B8WFH1"/>
<keyword evidence="2 7" id="KW-0813">Transport</keyword>
<keyword evidence="6 7" id="KW-0998">Cell outer membrane</keyword>
<dbReference type="NCBIfam" id="TIGR04056">
    <property type="entry name" value="OMP_RagA_SusC"/>
    <property type="match status" value="1"/>
</dbReference>
<dbReference type="InterPro" id="IPR039426">
    <property type="entry name" value="TonB-dep_rcpt-like"/>
</dbReference>
<evidence type="ECO:0000256" key="6">
    <source>
        <dbReference type="ARBA" id="ARBA00023237"/>
    </source>
</evidence>
<dbReference type="EMBL" id="CP042437">
    <property type="protein sequence ID" value="QEC80458.1"/>
    <property type="molecule type" value="Genomic_DNA"/>
</dbReference>
<evidence type="ECO:0000313" key="10">
    <source>
        <dbReference type="Proteomes" id="UP000321362"/>
    </source>
</evidence>
<dbReference type="PROSITE" id="PS52016">
    <property type="entry name" value="TONB_DEPENDENT_REC_3"/>
    <property type="match status" value="1"/>
</dbReference>
<evidence type="ECO:0000313" key="9">
    <source>
        <dbReference type="EMBL" id="QEC80458.1"/>
    </source>
</evidence>
<evidence type="ECO:0000256" key="1">
    <source>
        <dbReference type="ARBA" id="ARBA00004571"/>
    </source>
</evidence>
<proteinExistence type="inferred from homology"/>
<organism evidence="9 10">
    <name type="scientific">Mucilaginibacter ginsenosidivorax</name>
    <dbReference type="NCBI Taxonomy" id="862126"/>
    <lineage>
        <taxon>Bacteria</taxon>
        <taxon>Pseudomonadati</taxon>
        <taxon>Bacteroidota</taxon>
        <taxon>Sphingobacteriia</taxon>
        <taxon>Sphingobacteriales</taxon>
        <taxon>Sphingobacteriaceae</taxon>
        <taxon>Mucilaginibacter</taxon>
    </lineage>
</organism>
<dbReference type="SUPFAM" id="SSF49464">
    <property type="entry name" value="Carboxypeptidase regulatory domain-like"/>
    <property type="match status" value="1"/>
</dbReference>
<dbReference type="KEGG" id="mgk:FSB76_10255"/>
<keyword evidence="9" id="KW-0675">Receptor</keyword>
<keyword evidence="3 7" id="KW-1134">Transmembrane beta strand</keyword>
<keyword evidence="5 7" id="KW-0472">Membrane</keyword>
<dbReference type="Gene3D" id="2.170.130.10">
    <property type="entry name" value="TonB-dependent receptor, plug domain"/>
    <property type="match status" value="1"/>
</dbReference>
<accession>A0A5B8WFH1</accession>
<keyword evidence="10" id="KW-1185">Reference proteome</keyword>
<reference evidence="9 10" key="1">
    <citation type="journal article" date="2013" name="J. Microbiol.">
        <title>Mucilaginibacter ginsenosidivorax sp. nov., with ginsenoside converting activity isolated from sediment.</title>
        <authorList>
            <person name="Kim J.K."/>
            <person name="Choi T.E."/>
            <person name="Liu Q.M."/>
            <person name="Park H.Y."/>
            <person name="Yi T.H."/>
            <person name="Yoon M.H."/>
            <person name="Kim S.C."/>
            <person name="Im W.T."/>
        </authorList>
    </citation>
    <scope>NUCLEOTIDE SEQUENCE [LARGE SCALE GENOMIC DNA]</scope>
    <source>
        <strain evidence="9 10">KHI28</strain>
    </source>
</reference>
<dbReference type="InterPro" id="IPR023996">
    <property type="entry name" value="TonB-dep_OMP_SusC/RagA"/>
</dbReference>
<dbReference type="Pfam" id="PF07715">
    <property type="entry name" value="Plug"/>
    <property type="match status" value="1"/>
</dbReference>
<dbReference type="Gene3D" id="2.60.40.1120">
    <property type="entry name" value="Carboxypeptidase-like, regulatory domain"/>
    <property type="match status" value="1"/>
</dbReference>
<dbReference type="OrthoDB" id="9768177at2"/>
<gene>
    <name evidence="9" type="ORF">FSB76_10255</name>
</gene>
<dbReference type="Gene3D" id="2.40.170.20">
    <property type="entry name" value="TonB-dependent receptor, beta-barrel domain"/>
    <property type="match status" value="1"/>
</dbReference>